<dbReference type="PANTHER" id="PTHR37951">
    <property type="entry name" value="CYTOPLASMIC PROTEIN-RELATED"/>
    <property type="match status" value="1"/>
</dbReference>
<dbReference type="Proteomes" id="UP000664771">
    <property type="component" value="Unassembled WGS sequence"/>
</dbReference>
<keyword evidence="3" id="KW-1185">Reference proteome</keyword>
<dbReference type="Pfam" id="PF06812">
    <property type="entry name" value="ImpA_N"/>
    <property type="match status" value="1"/>
</dbReference>
<evidence type="ECO:0000313" key="2">
    <source>
        <dbReference type="EMBL" id="MBO1358583.1"/>
    </source>
</evidence>
<name>A0ABS3LRP2_9PROT</name>
<sequence>MLDSTQEQLLERVAAPLGDDAPCGVDLRENLAPQSLYSRLRDARSEARAQERTLDDDPSAGIGAGPSWATVAELAEEALTGLSKDLEVGCWMTEALTRQLGLVGLALGARIMTALVTSFWNSGLYPSLEADDPEVRTFAVSGLSGSEKDGSLIQPLRKIELFTLSNGEPLTFWQYERAREISVMGAKAKSGNLPTLEALEAIARGPGRPQLATMGREAAFTRIAWSEFQSSLETIHQTTDTLPETPSMTRVARILDELVQIAARYVPPGELQLESVEAEEEAAPVTDDEEIAALSDNPTASAHPKPLTREDLLDEALRIAALFREREPNSPFSYTLEDAVRRARMTLPELLLEIVADGASRADIMTRLGIQTPEG</sequence>
<evidence type="ECO:0000259" key="1">
    <source>
        <dbReference type="Pfam" id="PF06812"/>
    </source>
</evidence>
<accession>A0ABS3LRP2</accession>
<dbReference type="PANTHER" id="PTHR37951:SF1">
    <property type="entry name" value="TYPE VI SECRETION SYSTEM COMPONENT TSSA1"/>
    <property type="match status" value="1"/>
</dbReference>
<comment type="caution">
    <text evidence="2">The sequence shown here is derived from an EMBL/GenBank/DDBJ whole genome shotgun (WGS) entry which is preliminary data.</text>
</comment>
<dbReference type="InterPro" id="IPR010657">
    <property type="entry name" value="ImpA_N"/>
</dbReference>
<dbReference type="EMBL" id="JAFVMF010000002">
    <property type="protein sequence ID" value="MBO1358583.1"/>
    <property type="molecule type" value="Genomic_DNA"/>
</dbReference>
<proteinExistence type="predicted"/>
<reference evidence="2 3" key="1">
    <citation type="submission" date="2021-03" db="EMBL/GenBank/DDBJ databases">
        <title>The complete genome sequence of Acetobacter sacchari TBRC 11175.</title>
        <authorList>
            <person name="Charoenyingcharoen P."/>
            <person name="Yukphan P."/>
        </authorList>
    </citation>
    <scope>NUCLEOTIDE SEQUENCE [LARGE SCALE GENOMIC DNA]</scope>
    <source>
        <strain evidence="2 3">TBRC 11175</strain>
    </source>
</reference>
<dbReference type="InterPro" id="IPR017740">
    <property type="entry name" value="TssA-like"/>
</dbReference>
<protein>
    <submittedName>
        <fullName evidence="2">Type VI secretion system protein TssA</fullName>
    </submittedName>
</protein>
<gene>
    <name evidence="2" type="primary">tssA</name>
    <name evidence="2" type="ORF">J2D73_02050</name>
</gene>
<evidence type="ECO:0000313" key="3">
    <source>
        <dbReference type="Proteomes" id="UP000664771"/>
    </source>
</evidence>
<organism evidence="2 3">
    <name type="scientific">Acetobacter sacchari</name>
    <dbReference type="NCBI Taxonomy" id="2661687"/>
    <lineage>
        <taxon>Bacteria</taxon>
        <taxon>Pseudomonadati</taxon>
        <taxon>Pseudomonadota</taxon>
        <taxon>Alphaproteobacteria</taxon>
        <taxon>Acetobacterales</taxon>
        <taxon>Acetobacteraceae</taxon>
        <taxon>Acetobacter</taxon>
    </lineage>
</organism>
<dbReference type="RefSeq" id="WP_207878925.1">
    <property type="nucleotide sequence ID" value="NZ_JAFVMF010000002.1"/>
</dbReference>
<dbReference type="NCBIfam" id="TIGR03363">
    <property type="entry name" value="VI_chp_8"/>
    <property type="match status" value="1"/>
</dbReference>
<feature type="domain" description="ImpA N-terminal" evidence="1">
    <location>
        <begin position="15"/>
        <end position="143"/>
    </location>
</feature>